<reference evidence="3" key="2">
    <citation type="journal article" date="2017" name="J. Anim. Genet.">
        <title>Multiple reference genome sequences of hot pepper reveal the massive evolution of plant disease resistance genes by retroduplication.</title>
        <authorList>
            <person name="Kim S."/>
            <person name="Park J."/>
            <person name="Yeom S.-I."/>
            <person name="Kim Y.-M."/>
            <person name="Seo E."/>
            <person name="Kim K.-T."/>
            <person name="Kim M.-S."/>
            <person name="Lee J.M."/>
            <person name="Cheong K."/>
            <person name="Shin H.-S."/>
            <person name="Kim S.-B."/>
            <person name="Han K."/>
            <person name="Lee J."/>
            <person name="Park M."/>
            <person name="Lee H.-A."/>
            <person name="Lee H.-Y."/>
            <person name="Lee Y."/>
            <person name="Oh S."/>
            <person name="Lee J.H."/>
            <person name="Choi E."/>
            <person name="Choi E."/>
            <person name="Lee S.E."/>
            <person name="Jeon J."/>
            <person name="Kim H."/>
            <person name="Choi G."/>
            <person name="Song H."/>
            <person name="Lee J."/>
            <person name="Lee S.-C."/>
            <person name="Kwon J.-K."/>
            <person name="Lee H.-Y."/>
            <person name="Koo N."/>
            <person name="Hong Y."/>
            <person name="Kim R.W."/>
            <person name="Kang W.-H."/>
            <person name="Huh J.H."/>
            <person name="Kang B.-C."/>
            <person name="Yang T.-J."/>
            <person name="Lee Y.-H."/>
            <person name="Bennetzen J.L."/>
            <person name="Choi D."/>
        </authorList>
    </citation>
    <scope>NUCLEOTIDE SEQUENCE [LARGE SCALE GENOMIC DNA]</scope>
    <source>
        <strain evidence="3">cv. PBC81</strain>
    </source>
</reference>
<dbReference type="AlphaFoldDB" id="A0A2G2W279"/>
<dbReference type="PANTHER" id="PTHR48475">
    <property type="entry name" value="RIBONUCLEASE H"/>
    <property type="match status" value="1"/>
</dbReference>
<dbReference type="SUPFAM" id="SSF53098">
    <property type="entry name" value="Ribonuclease H-like"/>
    <property type="match status" value="1"/>
</dbReference>
<dbReference type="InterPro" id="IPR012337">
    <property type="entry name" value="RNaseH-like_sf"/>
</dbReference>
<organism evidence="2 3">
    <name type="scientific">Capsicum baccatum</name>
    <name type="common">Peruvian pepper</name>
    <dbReference type="NCBI Taxonomy" id="33114"/>
    <lineage>
        <taxon>Eukaryota</taxon>
        <taxon>Viridiplantae</taxon>
        <taxon>Streptophyta</taxon>
        <taxon>Embryophyta</taxon>
        <taxon>Tracheophyta</taxon>
        <taxon>Spermatophyta</taxon>
        <taxon>Magnoliopsida</taxon>
        <taxon>eudicotyledons</taxon>
        <taxon>Gunneridae</taxon>
        <taxon>Pentapetalae</taxon>
        <taxon>asterids</taxon>
        <taxon>lamiids</taxon>
        <taxon>Solanales</taxon>
        <taxon>Solanaceae</taxon>
        <taxon>Solanoideae</taxon>
        <taxon>Capsiceae</taxon>
        <taxon>Capsicum</taxon>
    </lineage>
</organism>
<dbReference type="Proteomes" id="UP000224567">
    <property type="component" value="Unassembled WGS sequence"/>
</dbReference>
<evidence type="ECO:0000313" key="3">
    <source>
        <dbReference type="Proteomes" id="UP000224567"/>
    </source>
</evidence>
<gene>
    <name evidence="2" type="ORF">CQW23_22909</name>
</gene>
<dbReference type="InterPro" id="IPR013187">
    <property type="entry name" value="F-box-assoc_dom_typ3"/>
</dbReference>
<name>A0A2G2W279_CAPBA</name>
<reference evidence="2 3" key="1">
    <citation type="journal article" date="2017" name="Genome Biol.">
        <title>New reference genome sequences of hot pepper reveal the massive evolution of plant disease-resistance genes by retroduplication.</title>
        <authorList>
            <person name="Kim S."/>
            <person name="Park J."/>
            <person name="Yeom S.I."/>
            <person name="Kim Y.M."/>
            <person name="Seo E."/>
            <person name="Kim K.T."/>
            <person name="Kim M.S."/>
            <person name="Lee J.M."/>
            <person name="Cheong K."/>
            <person name="Shin H.S."/>
            <person name="Kim S.B."/>
            <person name="Han K."/>
            <person name="Lee J."/>
            <person name="Park M."/>
            <person name="Lee H.A."/>
            <person name="Lee H.Y."/>
            <person name="Lee Y."/>
            <person name="Oh S."/>
            <person name="Lee J.H."/>
            <person name="Choi E."/>
            <person name="Choi E."/>
            <person name="Lee S.E."/>
            <person name="Jeon J."/>
            <person name="Kim H."/>
            <person name="Choi G."/>
            <person name="Song H."/>
            <person name="Lee J."/>
            <person name="Lee S.C."/>
            <person name="Kwon J.K."/>
            <person name="Lee H.Y."/>
            <person name="Koo N."/>
            <person name="Hong Y."/>
            <person name="Kim R.W."/>
            <person name="Kang W.H."/>
            <person name="Huh J.H."/>
            <person name="Kang B.C."/>
            <person name="Yang T.J."/>
            <person name="Lee Y.H."/>
            <person name="Bennetzen J.L."/>
            <person name="Choi D."/>
        </authorList>
    </citation>
    <scope>NUCLEOTIDE SEQUENCE [LARGE SCALE GENOMIC DNA]</scope>
    <source>
        <strain evidence="3">cv. PBC81</strain>
    </source>
</reference>
<sequence>MNLMGSDAGRHTTAYKTYVLWNPSTGEYQTLTCPYFNYKGKVRVPNACGLCFDSSVDDYKVILIYMSSYALYSLNNDCWARKKISLRGIVTLLQNGYFSQGTNANGCVFWSYYDRIVGVTSTIIYFDGKSDELKELPLPDFVREGDWFGLTTLKSCLSFYGGNDKSLVLDIWIMERDGRWKWLMNVCNFPCICEKFIEDIVLLGCTRNGEIVFKGLKTSQLFIYNPSQQLLTETQLSKDFSKNGDLLTASELCQRFVLVKFRHIPRINNEIADALATLSSMLQHPDKAYIDPVHIQSRDQHTYCTAVEEELDGEPWFLDIKRYIQSGEYPAYATNDQKRTIRHLASGFFLSGGILYKKTPDLGLLRYVDIKETSAIMVEIQSGVHGDLIHSPPVELHAMAAPWLFVAWGMDVIGPIEPKASNGHRFILVAIDYFTKWVEAVTFKSVTKKAVVDFVHANIIC</sequence>
<evidence type="ECO:0000259" key="1">
    <source>
        <dbReference type="Pfam" id="PF08268"/>
    </source>
</evidence>
<dbReference type="GO" id="GO:0003676">
    <property type="term" value="F:nucleic acid binding"/>
    <property type="evidence" value="ECO:0007669"/>
    <property type="project" value="InterPro"/>
</dbReference>
<protein>
    <recommendedName>
        <fullName evidence="1">F-box associated beta-propeller type 3 domain-containing protein</fullName>
    </recommendedName>
</protein>
<dbReference type="NCBIfam" id="TIGR01640">
    <property type="entry name" value="F_box_assoc_1"/>
    <property type="match status" value="1"/>
</dbReference>
<dbReference type="InterPro" id="IPR017451">
    <property type="entry name" value="F-box-assoc_interact_dom"/>
</dbReference>
<dbReference type="InterPro" id="IPR036397">
    <property type="entry name" value="RNaseH_sf"/>
</dbReference>
<dbReference type="Pfam" id="PF08268">
    <property type="entry name" value="FBA_3"/>
    <property type="match status" value="1"/>
</dbReference>
<keyword evidence="3" id="KW-1185">Reference proteome</keyword>
<comment type="caution">
    <text evidence="2">The sequence shown here is derived from an EMBL/GenBank/DDBJ whole genome shotgun (WGS) entry which is preliminary data.</text>
</comment>
<evidence type="ECO:0000313" key="2">
    <source>
        <dbReference type="EMBL" id="PHT39336.1"/>
    </source>
</evidence>
<dbReference type="Gene3D" id="3.30.420.10">
    <property type="entry name" value="Ribonuclease H-like superfamily/Ribonuclease H"/>
    <property type="match status" value="1"/>
</dbReference>
<dbReference type="EMBL" id="MLFT02000009">
    <property type="protein sequence ID" value="PHT39336.1"/>
    <property type="molecule type" value="Genomic_DNA"/>
</dbReference>
<dbReference type="PANTHER" id="PTHR48475:SF1">
    <property type="entry name" value="RNASE H TYPE-1 DOMAIN-CONTAINING PROTEIN"/>
    <property type="match status" value="1"/>
</dbReference>
<feature type="domain" description="F-box associated beta-propeller type 3" evidence="1">
    <location>
        <begin position="16"/>
        <end position="237"/>
    </location>
</feature>
<dbReference type="OrthoDB" id="1304455at2759"/>
<accession>A0A2G2W279</accession>
<proteinExistence type="predicted"/>